<dbReference type="InterPro" id="IPR036388">
    <property type="entry name" value="WH-like_DNA-bd_sf"/>
</dbReference>
<feature type="domain" description="ANTAR" evidence="1">
    <location>
        <begin position="121"/>
        <end position="182"/>
    </location>
</feature>
<dbReference type="Proteomes" id="UP000005090">
    <property type="component" value="Chromosome"/>
</dbReference>
<reference evidence="2 3" key="1">
    <citation type="journal article" date="2013" name="Genome Announc.">
        <title>Genome Sequence of the Obligate Gammaproteobacterial Methanotroph Methylomicrobium album Strain BG8.</title>
        <authorList>
            <person name="Kits K.D."/>
            <person name="Kalyuzhnaya M.G."/>
            <person name="Klotz M.G."/>
            <person name="Jetten M.S."/>
            <person name="Op den Camp H.J."/>
            <person name="Vuilleumier S."/>
            <person name="Bringel F."/>
            <person name="Dispirito A.A."/>
            <person name="Murrell J.C."/>
            <person name="Bruce D."/>
            <person name="Cheng J.F."/>
            <person name="Copeland A."/>
            <person name="Goodwin L."/>
            <person name="Hauser L."/>
            <person name="Lajus A."/>
            <person name="Land M.L."/>
            <person name="Lapidus A."/>
            <person name="Lucas S."/>
            <person name="Medigue C."/>
            <person name="Pitluck S."/>
            <person name="Woyke T."/>
            <person name="Zeytun A."/>
            <person name="Stein L.Y."/>
        </authorList>
    </citation>
    <scope>NUCLEOTIDE SEQUENCE [LARGE SCALE GENOMIC DNA]</scope>
    <source>
        <strain evidence="2 3">BG8</strain>
    </source>
</reference>
<dbReference type="STRING" id="686340.Metal_2702"/>
<dbReference type="HOGENOM" id="CLU_000445_65_1_6"/>
<keyword evidence="3" id="KW-1185">Reference proteome</keyword>
<dbReference type="Pfam" id="PF03861">
    <property type="entry name" value="ANTAR"/>
    <property type="match status" value="1"/>
</dbReference>
<organism evidence="2 3">
    <name type="scientific">Methylomicrobium album BG8</name>
    <dbReference type="NCBI Taxonomy" id="686340"/>
    <lineage>
        <taxon>Bacteria</taxon>
        <taxon>Pseudomonadati</taxon>
        <taxon>Pseudomonadota</taxon>
        <taxon>Gammaproteobacteria</taxon>
        <taxon>Methylococcales</taxon>
        <taxon>Methylococcaceae</taxon>
        <taxon>Methylomicrobium</taxon>
    </lineage>
</organism>
<name>H8GKB7_METAL</name>
<dbReference type="InterPro" id="IPR011006">
    <property type="entry name" value="CheY-like_superfamily"/>
</dbReference>
<dbReference type="Gene3D" id="1.10.10.10">
    <property type="entry name" value="Winged helix-like DNA-binding domain superfamily/Winged helix DNA-binding domain"/>
    <property type="match status" value="1"/>
</dbReference>
<dbReference type="SMART" id="SM01012">
    <property type="entry name" value="ANTAR"/>
    <property type="match status" value="1"/>
</dbReference>
<dbReference type="EMBL" id="CM001475">
    <property type="protein sequence ID" value="EIC30408.1"/>
    <property type="molecule type" value="Genomic_DNA"/>
</dbReference>
<gene>
    <name evidence="2" type="ORF">Metal_2702</name>
</gene>
<accession>H8GKB7</accession>
<sequence length="189" mass="20879">MPNFLIVECGVDNTPLESALLEGGSETVSIQYGPSFIAQVKEIRPDAVIFNLESPSEALLADLLALSRQAPLPVIMFAADGSNATIHKAIQSEITSYEVNGLDGNRLPGIIQVALVRFKHQQTLKQALQEAKIQLEDRKQIDRAKAILINTRNFTENEAYHTLRKLAMDRNITLGQMARNVIAMAELLK</sequence>
<dbReference type="GO" id="GO:0003723">
    <property type="term" value="F:RNA binding"/>
    <property type="evidence" value="ECO:0007669"/>
    <property type="project" value="InterPro"/>
</dbReference>
<evidence type="ECO:0000313" key="2">
    <source>
        <dbReference type="EMBL" id="EIC30408.1"/>
    </source>
</evidence>
<evidence type="ECO:0000259" key="1">
    <source>
        <dbReference type="PROSITE" id="PS50921"/>
    </source>
</evidence>
<dbReference type="PROSITE" id="PS50921">
    <property type="entry name" value="ANTAR"/>
    <property type="match status" value="1"/>
</dbReference>
<protein>
    <submittedName>
        <fullName evidence="2">Response regulator with putative antiterminator output domain</fullName>
    </submittedName>
</protein>
<dbReference type="PIRSF" id="PIRSF036382">
    <property type="entry name" value="RR_antiterm"/>
    <property type="match status" value="1"/>
</dbReference>
<dbReference type="InterPro" id="IPR008327">
    <property type="entry name" value="Sig_transdc_resp-reg_antiterm"/>
</dbReference>
<dbReference type="eggNOG" id="COG3707">
    <property type="taxonomic scope" value="Bacteria"/>
</dbReference>
<proteinExistence type="predicted"/>
<dbReference type="Gene3D" id="3.40.50.2300">
    <property type="match status" value="1"/>
</dbReference>
<dbReference type="InterPro" id="IPR005561">
    <property type="entry name" value="ANTAR"/>
</dbReference>
<dbReference type="SUPFAM" id="SSF52172">
    <property type="entry name" value="CheY-like"/>
    <property type="match status" value="1"/>
</dbReference>
<dbReference type="AlphaFoldDB" id="H8GKB7"/>
<evidence type="ECO:0000313" key="3">
    <source>
        <dbReference type="Proteomes" id="UP000005090"/>
    </source>
</evidence>